<dbReference type="EC" id="1.1.1.1" evidence="9"/>
<dbReference type="GO" id="GO:0046294">
    <property type="term" value="P:formaldehyde catabolic process"/>
    <property type="evidence" value="ECO:0007669"/>
    <property type="project" value="TreeGrafter"/>
</dbReference>
<gene>
    <name evidence="9" type="primary">adhD</name>
    <name evidence="9" type="ORF">FEAC_24530</name>
</gene>
<dbReference type="GO" id="GO:0051903">
    <property type="term" value="F:S-(hydroxymethyl)glutathione dehydrogenase [NAD(P)+] activity"/>
    <property type="evidence" value="ECO:0007669"/>
    <property type="project" value="TreeGrafter"/>
</dbReference>
<dbReference type="InterPro" id="IPR023921">
    <property type="entry name" value="ADH_Zn_actinomycetes"/>
</dbReference>
<dbReference type="InterPro" id="IPR002328">
    <property type="entry name" value="ADH_Zn_CS"/>
</dbReference>
<evidence type="ECO:0000256" key="6">
    <source>
        <dbReference type="RuleBase" id="RU361277"/>
    </source>
</evidence>
<dbReference type="GO" id="GO:0008270">
    <property type="term" value="F:zinc ion binding"/>
    <property type="evidence" value="ECO:0007669"/>
    <property type="project" value="InterPro"/>
</dbReference>
<proteinExistence type="inferred from homology"/>
<dbReference type="PATRIC" id="fig|1121877.4.peg.2738"/>
<keyword evidence="10" id="KW-1185">Reference proteome</keyword>
<dbReference type="RefSeq" id="WP_035390605.1">
    <property type="nucleotide sequence ID" value="NZ_JQKF01000027.1"/>
</dbReference>
<dbReference type="InterPro" id="IPR011032">
    <property type="entry name" value="GroES-like_sf"/>
</dbReference>
<dbReference type="Gene3D" id="3.40.50.720">
    <property type="entry name" value="NAD(P)-binding Rossmann-like Domain"/>
    <property type="match status" value="1"/>
</dbReference>
<dbReference type="InterPro" id="IPR013149">
    <property type="entry name" value="ADH-like_C"/>
</dbReference>
<sequence length="370" mass="38620">MKMPAAVLWEPKSDWSVEEVELADPLAYEVRVKLVASGLCHSDEHLVTGDLPAPLPMVGGHEGSGIVEAVGEGVTSVAEGDHVVLSFIPACGVCDMCSSGHQNLCVLGAHLVSGSELAGGQRITARGQGVGTFCLLGTFAPYVVAHESSVVKINEDIPLRYAALVGCGVTTGVGSAITTGEVKPGDIVAVVGVGGIGMNAVQGARLAGAGMIVVIDPNAWKRNRAYEFGATHDAASMAEAKEMISDISWGAMANAVIMTPGVVEGSMMADALALVGKNGRIVVTGLASAYETEVTMSLLDLTLYQKSVHGSLFGSANPRADIPRLLSWYQRGDLKLDELVTKTYTLDEINQGYADMRDGANVRGMIVYDT</sequence>
<comment type="similarity">
    <text evidence="1 6">Belongs to the zinc-containing alcohol dehydrogenase family.</text>
</comment>
<evidence type="ECO:0000256" key="2">
    <source>
        <dbReference type="ARBA" id="ARBA00022723"/>
    </source>
</evidence>
<dbReference type="SUPFAM" id="SSF51735">
    <property type="entry name" value="NAD(P)-binding Rossmann-fold domains"/>
    <property type="match status" value="1"/>
</dbReference>
<evidence type="ECO:0000256" key="3">
    <source>
        <dbReference type="ARBA" id="ARBA00022833"/>
    </source>
</evidence>
<evidence type="ECO:0000256" key="1">
    <source>
        <dbReference type="ARBA" id="ARBA00008072"/>
    </source>
</evidence>
<dbReference type="GO" id="GO:0005829">
    <property type="term" value="C:cytosol"/>
    <property type="evidence" value="ECO:0007669"/>
    <property type="project" value="TreeGrafter"/>
</dbReference>
<dbReference type="STRING" id="1121877.FEAC_24530"/>
<organism evidence="9 10">
    <name type="scientific">Ferrimicrobium acidiphilum DSM 19497</name>
    <dbReference type="NCBI Taxonomy" id="1121877"/>
    <lineage>
        <taxon>Bacteria</taxon>
        <taxon>Bacillati</taxon>
        <taxon>Actinomycetota</taxon>
        <taxon>Acidimicrobiia</taxon>
        <taxon>Acidimicrobiales</taxon>
        <taxon>Acidimicrobiaceae</taxon>
        <taxon>Ferrimicrobium</taxon>
    </lineage>
</organism>
<dbReference type="OrthoDB" id="3265141at2"/>
<accession>A0A0D8FUA1</accession>
<evidence type="ECO:0000256" key="5">
    <source>
        <dbReference type="ARBA" id="ARBA00023027"/>
    </source>
</evidence>
<keyword evidence="5" id="KW-0520">NAD</keyword>
<keyword evidence="2 6" id="KW-0479">Metal-binding</keyword>
<dbReference type="SUPFAM" id="SSF50129">
    <property type="entry name" value="GroES-like"/>
    <property type="match status" value="2"/>
</dbReference>
<dbReference type="AlphaFoldDB" id="A0A0D8FUA1"/>
<dbReference type="CDD" id="cd08279">
    <property type="entry name" value="Zn_ADH_class_III"/>
    <property type="match status" value="1"/>
</dbReference>
<protein>
    <submittedName>
        <fullName evidence="9">Putative alcohol dehydrogenase D</fullName>
        <ecNumber evidence="9">1.1.1.1</ecNumber>
    </submittedName>
</protein>
<dbReference type="PANTHER" id="PTHR43880">
    <property type="entry name" value="ALCOHOL DEHYDROGENASE"/>
    <property type="match status" value="1"/>
</dbReference>
<dbReference type="NCBIfam" id="TIGR03989">
    <property type="entry name" value="Rxyl_3153"/>
    <property type="match status" value="1"/>
</dbReference>
<dbReference type="InterPro" id="IPR013154">
    <property type="entry name" value="ADH-like_N"/>
</dbReference>
<dbReference type="GO" id="GO:0004022">
    <property type="term" value="F:alcohol dehydrogenase (NAD+) activity"/>
    <property type="evidence" value="ECO:0007669"/>
    <property type="project" value="UniProtKB-EC"/>
</dbReference>
<reference evidence="9 10" key="1">
    <citation type="submission" date="2015-01" db="EMBL/GenBank/DDBJ databases">
        <title>Draft genome of the acidophilic iron oxidizer Ferrimicrobium acidiphilum strain T23.</title>
        <authorList>
            <person name="Poehlein A."/>
            <person name="Eisen S."/>
            <person name="Schloemann M."/>
            <person name="Johnson B.D."/>
            <person name="Daniel R."/>
            <person name="Muehling M."/>
        </authorList>
    </citation>
    <scope>NUCLEOTIDE SEQUENCE [LARGE SCALE GENOMIC DNA]</scope>
    <source>
        <strain evidence="9 10">T23</strain>
    </source>
</reference>
<keyword evidence="4 9" id="KW-0560">Oxidoreductase</keyword>
<dbReference type="Pfam" id="PF08240">
    <property type="entry name" value="ADH_N"/>
    <property type="match status" value="1"/>
</dbReference>
<evidence type="ECO:0000313" key="10">
    <source>
        <dbReference type="Proteomes" id="UP000032336"/>
    </source>
</evidence>
<dbReference type="InterPro" id="IPR036291">
    <property type="entry name" value="NAD(P)-bd_dom_sf"/>
</dbReference>
<dbReference type="Proteomes" id="UP000032336">
    <property type="component" value="Unassembled WGS sequence"/>
</dbReference>
<comment type="cofactor">
    <cofactor evidence="6">
        <name>Zn(2+)</name>
        <dbReference type="ChEBI" id="CHEBI:29105"/>
    </cofactor>
</comment>
<name>A0A0D8FUA1_9ACTN</name>
<dbReference type="EMBL" id="JXUW01000028">
    <property type="protein sequence ID" value="KJE75822.1"/>
    <property type="molecule type" value="Genomic_DNA"/>
</dbReference>
<feature type="domain" description="Alcohol dehydrogenase-like N-terminal" evidence="8">
    <location>
        <begin position="29"/>
        <end position="154"/>
    </location>
</feature>
<evidence type="ECO:0000256" key="4">
    <source>
        <dbReference type="ARBA" id="ARBA00023002"/>
    </source>
</evidence>
<evidence type="ECO:0000313" key="9">
    <source>
        <dbReference type="EMBL" id="KJE75822.1"/>
    </source>
</evidence>
<evidence type="ECO:0000259" key="8">
    <source>
        <dbReference type="Pfam" id="PF08240"/>
    </source>
</evidence>
<dbReference type="Gene3D" id="3.90.180.10">
    <property type="entry name" value="Medium-chain alcohol dehydrogenases, catalytic domain"/>
    <property type="match status" value="1"/>
</dbReference>
<keyword evidence="3 6" id="KW-0862">Zinc</keyword>
<dbReference type="PROSITE" id="PS00059">
    <property type="entry name" value="ADH_ZINC"/>
    <property type="match status" value="1"/>
</dbReference>
<dbReference type="PANTHER" id="PTHR43880:SF12">
    <property type="entry name" value="ALCOHOL DEHYDROGENASE CLASS-3"/>
    <property type="match status" value="1"/>
</dbReference>
<comment type="caution">
    <text evidence="9">The sequence shown here is derived from an EMBL/GenBank/DDBJ whole genome shotgun (WGS) entry which is preliminary data.</text>
</comment>
<dbReference type="Pfam" id="PF00107">
    <property type="entry name" value="ADH_zinc_N"/>
    <property type="match status" value="1"/>
</dbReference>
<dbReference type="GeneID" id="78373483"/>
<evidence type="ECO:0000259" key="7">
    <source>
        <dbReference type="Pfam" id="PF00107"/>
    </source>
</evidence>
<dbReference type="eggNOG" id="COG1062">
    <property type="taxonomic scope" value="Bacteria"/>
</dbReference>
<feature type="domain" description="Alcohol dehydrogenase-like C-terminal" evidence="7">
    <location>
        <begin position="195"/>
        <end position="329"/>
    </location>
</feature>